<evidence type="ECO:0000313" key="3">
    <source>
        <dbReference type="Proteomes" id="UP000190027"/>
    </source>
</evidence>
<evidence type="ECO:0000256" key="1">
    <source>
        <dbReference type="SAM" id="MobiDB-lite"/>
    </source>
</evidence>
<feature type="compositionally biased region" description="Low complexity" evidence="1">
    <location>
        <begin position="151"/>
        <end position="160"/>
    </location>
</feature>
<protein>
    <submittedName>
        <fullName evidence="2">Uncharacterized protein</fullName>
    </submittedName>
</protein>
<name>A0A1T4XIB2_9BACT</name>
<organism evidence="2 3">
    <name type="scientific">Paucidesulfovibrio gracilis DSM 16080</name>
    <dbReference type="NCBI Taxonomy" id="1121449"/>
    <lineage>
        <taxon>Bacteria</taxon>
        <taxon>Pseudomonadati</taxon>
        <taxon>Thermodesulfobacteriota</taxon>
        <taxon>Desulfovibrionia</taxon>
        <taxon>Desulfovibrionales</taxon>
        <taxon>Desulfovibrionaceae</taxon>
        <taxon>Paucidesulfovibrio</taxon>
    </lineage>
</organism>
<dbReference type="EMBL" id="FUYC01000011">
    <property type="protein sequence ID" value="SKA89237.1"/>
    <property type="molecule type" value="Genomic_DNA"/>
</dbReference>
<keyword evidence="3" id="KW-1185">Reference proteome</keyword>
<dbReference type="AlphaFoldDB" id="A0A1T4XIB2"/>
<feature type="region of interest" description="Disordered" evidence="1">
    <location>
        <begin position="33"/>
        <end position="53"/>
    </location>
</feature>
<reference evidence="2 3" key="1">
    <citation type="submission" date="2017-02" db="EMBL/GenBank/DDBJ databases">
        <authorList>
            <person name="Peterson S.W."/>
        </authorList>
    </citation>
    <scope>NUCLEOTIDE SEQUENCE [LARGE SCALE GENOMIC DNA]</scope>
    <source>
        <strain evidence="2 3">DSM 16080</strain>
    </source>
</reference>
<dbReference type="Proteomes" id="UP000190027">
    <property type="component" value="Unassembled WGS sequence"/>
</dbReference>
<gene>
    <name evidence="2" type="ORF">SAMN02745704_02125</name>
</gene>
<accession>A0A1T4XIB2</accession>
<proteinExistence type="predicted"/>
<feature type="region of interest" description="Disordered" evidence="1">
    <location>
        <begin position="125"/>
        <end position="169"/>
    </location>
</feature>
<sequence length="169" mass="18704">MSQCLLFFFERTVEATKKNMDYAPIPDQKSMKYCGSTTRQTSARRDQSENSTRPTRLIRVGYPVVAMINTTGCSTMCVCRDEQQQGRREIPARGDLMVTIRYSGSNAASCVLEQPAMGGRGKAWPTVAGHPPMESMPLEQTRSFSARRARSSSSPRGLSRVARRTTSAA</sequence>
<evidence type="ECO:0000313" key="2">
    <source>
        <dbReference type="EMBL" id="SKA89237.1"/>
    </source>
</evidence>